<sequence>MLRKARGKRLLE</sequence>
<dbReference type="EMBL" id="SNRW01023718">
    <property type="protein sequence ID" value="KAA6362797.1"/>
    <property type="molecule type" value="Genomic_DNA"/>
</dbReference>
<proteinExistence type="predicted"/>
<reference evidence="1 2" key="1">
    <citation type="submission" date="2019-03" db="EMBL/GenBank/DDBJ databases">
        <title>Single cell metagenomics reveals metabolic interactions within the superorganism composed of flagellate Streblomastix strix and complex community of Bacteroidetes bacteria on its surface.</title>
        <authorList>
            <person name="Treitli S.C."/>
            <person name="Kolisko M."/>
            <person name="Husnik F."/>
            <person name="Keeling P."/>
            <person name="Hampl V."/>
        </authorList>
    </citation>
    <scope>NUCLEOTIDE SEQUENCE [LARGE SCALE GENOMIC DNA]</scope>
    <source>
        <strain evidence="1">ST1C</strain>
    </source>
</reference>
<dbReference type="Proteomes" id="UP000324800">
    <property type="component" value="Unassembled WGS sequence"/>
</dbReference>
<feature type="non-terminal residue" evidence="1">
    <location>
        <position position="12"/>
    </location>
</feature>
<evidence type="ECO:0000313" key="2">
    <source>
        <dbReference type="Proteomes" id="UP000324800"/>
    </source>
</evidence>
<evidence type="ECO:0000313" key="1">
    <source>
        <dbReference type="EMBL" id="KAA6362797.1"/>
    </source>
</evidence>
<gene>
    <name evidence="1" type="ORF">EZS28_041675</name>
</gene>
<name>A0A5J4TX13_9EUKA</name>
<protein>
    <submittedName>
        <fullName evidence="1">Uncharacterized protein</fullName>
    </submittedName>
</protein>
<organism evidence="1 2">
    <name type="scientific">Streblomastix strix</name>
    <dbReference type="NCBI Taxonomy" id="222440"/>
    <lineage>
        <taxon>Eukaryota</taxon>
        <taxon>Metamonada</taxon>
        <taxon>Preaxostyla</taxon>
        <taxon>Oxymonadida</taxon>
        <taxon>Streblomastigidae</taxon>
        <taxon>Streblomastix</taxon>
    </lineage>
</organism>
<accession>A0A5J4TX13</accession>
<comment type="caution">
    <text evidence="1">The sequence shown here is derived from an EMBL/GenBank/DDBJ whole genome shotgun (WGS) entry which is preliminary data.</text>
</comment>